<dbReference type="PANTHER" id="PTHR34062">
    <property type="entry name" value="OXIDOREDUCTASE 21 KDA SUBUNIT, PUTATIVE (AFU_ORTHOLOGUE AFUA_4G04750)-RELATED"/>
    <property type="match status" value="1"/>
</dbReference>
<accession>A0A2T0FH71</accession>
<feature type="domain" description="NADH-ubiquinone oxidoreductase 21kDa subunit C-terminal fungi" evidence="2">
    <location>
        <begin position="106"/>
        <end position="180"/>
    </location>
</feature>
<dbReference type="OrthoDB" id="196140at2759"/>
<dbReference type="EMBL" id="NDIQ01000021">
    <property type="protein sequence ID" value="PRT54341.1"/>
    <property type="molecule type" value="Genomic_DNA"/>
</dbReference>
<evidence type="ECO:0000259" key="1">
    <source>
        <dbReference type="Pfam" id="PF10785"/>
    </source>
</evidence>
<comment type="caution">
    <text evidence="3">The sequence shown here is derived from an EMBL/GenBank/DDBJ whole genome shotgun (WGS) entry which is preliminary data.</text>
</comment>
<dbReference type="InterPro" id="IPR024549">
    <property type="entry name" value="NADH-UbQ_OxRdtase_su21_C_fun"/>
</dbReference>
<gene>
    <name evidence="3" type="ORF">B9G98_01961</name>
</gene>
<dbReference type="AlphaFoldDB" id="A0A2T0FH71"/>
<dbReference type="Pfam" id="PF10785">
    <property type="entry name" value="NADH-u_ox-rdase"/>
    <property type="match status" value="1"/>
</dbReference>
<dbReference type="STRING" id="45607.A0A2T0FH71"/>
<dbReference type="PANTHER" id="PTHR34062:SF1">
    <property type="entry name" value="NADH-UBIQUINONE OXIDOREDUCTASE 21KDA SUBUNIT N-TERMINAL DOMAIN-CONTAINING PROTEIN"/>
    <property type="match status" value="1"/>
</dbReference>
<evidence type="ECO:0000259" key="2">
    <source>
        <dbReference type="Pfam" id="PF12853"/>
    </source>
</evidence>
<keyword evidence="4" id="KW-1185">Reference proteome</keyword>
<dbReference type="InterPro" id="IPR053229">
    <property type="entry name" value="NADH-Q_oxidrdct_subunit"/>
</dbReference>
<name>A0A2T0FH71_9ASCO</name>
<organism evidence="3 4">
    <name type="scientific">Wickerhamiella sorbophila</name>
    <dbReference type="NCBI Taxonomy" id="45607"/>
    <lineage>
        <taxon>Eukaryota</taxon>
        <taxon>Fungi</taxon>
        <taxon>Dikarya</taxon>
        <taxon>Ascomycota</taxon>
        <taxon>Saccharomycotina</taxon>
        <taxon>Dipodascomycetes</taxon>
        <taxon>Dipodascales</taxon>
        <taxon>Trichomonascaceae</taxon>
        <taxon>Wickerhamiella</taxon>
    </lineage>
</organism>
<dbReference type="GeneID" id="36515709"/>
<dbReference type="RefSeq" id="XP_024664286.1">
    <property type="nucleotide sequence ID" value="XM_024808518.1"/>
</dbReference>
<evidence type="ECO:0000313" key="3">
    <source>
        <dbReference type="EMBL" id="PRT54341.1"/>
    </source>
</evidence>
<dbReference type="Proteomes" id="UP000238350">
    <property type="component" value="Unassembled WGS sequence"/>
</dbReference>
<feature type="domain" description="NADH-ubiquinone oxidoreductase 21kDa subunit N-terminal" evidence="1">
    <location>
        <begin position="12"/>
        <end position="97"/>
    </location>
</feature>
<keyword evidence="3" id="KW-0830">Ubiquinone</keyword>
<sequence>MTSQGNVVLHNAEYEIIDQDPHFSRVVKYFRGSDYLKIAAFAASGPLFLAALSGFSSGGKKFHVSPRMFRWSTGLGLTAGFLNQYGVSSLRFQGINENAREVALDRYEIKSRLARGEAPYGESRMPEWIQNTAARNSTYSFLNISVIPWFNLVNHNHHGVSLDRYYETRPGEEKWGFDLKK</sequence>
<evidence type="ECO:0000313" key="4">
    <source>
        <dbReference type="Proteomes" id="UP000238350"/>
    </source>
</evidence>
<proteinExistence type="predicted"/>
<protein>
    <submittedName>
        <fullName evidence="3">NADH-ubiquinone oxidoreductase 20 subunit</fullName>
    </submittedName>
</protein>
<dbReference type="Pfam" id="PF12853">
    <property type="entry name" value="NADH_u_ox_C"/>
    <property type="match status" value="1"/>
</dbReference>
<dbReference type="InterPro" id="IPR019721">
    <property type="entry name" value="NADH-UbQ_OxRdtase_su21_N"/>
</dbReference>
<reference evidence="3 4" key="1">
    <citation type="submission" date="2017-04" db="EMBL/GenBank/DDBJ databases">
        <title>Genome sequencing of [Candida] sorbophila.</title>
        <authorList>
            <person name="Ahn J.O."/>
        </authorList>
    </citation>
    <scope>NUCLEOTIDE SEQUENCE [LARGE SCALE GENOMIC DNA]</scope>
    <source>
        <strain evidence="3 4">DS02</strain>
    </source>
</reference>